<keyword evidence="2" id="KW-1185">Reference proteome</keyword>
<accession>A0AAF0U1B2</accession>
<protein>
    <recommendedName>
        <fullName evidence="3">Gag-pol polyprotein</fullName>
    </recommendedName>
</protein>
<evidence type="ECO:0000313" key="1">
    <source>
        <dbReference type="EMBL" id="WMV37438.1"/>
    </source>
</evidence>
<reference evidence="1" key="1">
    <citation type="submission" date="2023-08" db="EMBL/GenBank/DDBJ databases">
        <title>A de novo genome assembly of Solanum verrucosum Schlechtendal, a Mexican diploid species geographically isolated from the other diploid A-genome species in potato relatives.</title>
        <authorList>
            <person name="Hosaka K."/>
        </authorList>
    </citation>
    <scope>NUCLEOTIDE SEQUENCE</scope>
    <source>
        <tissue evidence="1">Young leaves</tissue>
    </source>
</reference>
<dbReference type="Proteomes" id="UP001234989">
    <property type="component" value="Chromosome 7"/>
</dbReference>
<sequence length="112" mass="12883">MDTMATRIRDLTRMNAPEFNGSKVDEDPQEFIDKFYKTVGNILVSMIEKAQLAAYQLKGVAQVWFEQWKEERVVDAGNVNVKEYSLMFTQLAKYAPTMVVHSRGVTTWKMIG</sequence>
<evidence type="ECO:0008006" key="3">
    <source>
        <dbReference type="Google" id="ProtNLM"/>
    </source>
</evidence>
<dbReference type="AlphaFoldDB" id="A0AAF0U1B2"/>
<evidence type="ECO:0000313" key="2">
    <source>
        <dbReference type="Proteomes" id="UP001234989"/>
    </source>
</evidence>
<gene>
    <name evidence="1" type="ORF">MTR67_030823</name>
</gene>
<organism evidence="1 2">
    <name type="scientific">Solanum verrucosum</name>
    <dbReference type="NCBI Taxonomy" id="315347"/>
    <lineage>
        <taxon>Eukaryota</taxon>
        <taxon>Viridiplantae</taxon>
        <taxon>Streptophyta</taxon>
        <taxon>Embryophyta</taxon>
        <taxon>Tracheophyta</taxon>
        <taxon>Spermatophyta</taxon>
        <taxon>Magnoliopsida</taxon>
        <taxon>eudicotyledons</taxon>
        <taxon>Gunneridae</taxon>
        <taxon>Pentapetalae</taxon>
        <taxon>asterids</taxon>
        <taxon>lamiids</taxon>
        <taxon>Solanales</taxon>
        <taxon>Solanaceae</taxon>
        <taxon>Solanoideae</taxon>
        <taxon>Solaneae</taxon>
        <taxon>Solanum</taxon>
    </lineage>
</organism>
<name>A0AAF0U1B2_SOLVR</name>
<dbReference type="EMBL" id="CP133618">
    <property type="protein sequence ID" value="WMV37438.1"/>
    <property type="molecule type" value="Genomic_DNA"/>
</dbReference>
<proteinExistence type="predicted"/>